<name>A0ABN8TGR2_9ENTR</name>
<organism evidence="1 2">
    <name type="scientific">Pseudocitrobacter vendiensis</name>
    <dbReference type="NCBI Taxonomy" id="2488306"/>
    <lineage>
        <taxon>Bacteria</taxon>
        <taxon>Pseudomonadati</taxon>
        <taxon>Pseudomonadota</taxon>
        <taxon>Gammaproteobacteria</taxon>
        <taxon>Enterobacterales</taxon>
        <taxon>Enterobacteriaceae</taxon>
        <taxon>Pseudocitrobacter</taxon>
    </lineage>
</organism>
<dbReference type="Pfam" id="PF10798">
    <property type="entry name" value="YmgB"/>
    <property type="match status" value="1"/>
</dbReference>
<reference evidence="1" key="1">
    <citation type="submission" date="2022-05" db="EMBL/GenBank/DDBJ databases">
        <authorList>
            <person name="Blom J."/>
        </authorList>
    </citation>
    <scope>NUCLEOTIDE SEQUENCE</scope>
    <source>
        <strain evidence="1">Type strain: CPO20170097</strain>
    </source>
</reference>
<comment type="caution">
    <text evidence="1">The sequence shown here is derived from an EMBL/GenBank/DDBJ whole genome shotgun (WGS) entry which is preliminary data.</text>
</comment>
<dbReference type="Gene3D" id="1.20.5.5260">
    <property type="match status" value="1"/>
</dbReference>
<dbReference type="NCBIfam" id="NF040640">
    <property type="entry name" value="YcgZ_fam"/>
    <property type="match status" value="1"/>
</dbReference>
<gene>
    <name evidence="1" type="ORF">FBBNIHIM_23255</name>
</gene>
<evidence type="ECO:0000313" key="2">
    <source>
        <dbReference type="Proteomes" id="UP001152651"/>
    </source>
</evidence>
<proteinExistence type="predicted"/>
<sequence length="83" mass="9262">MQQNRQYTMDSASAISSYFNKAALPTQQETLGQIVVEILSAGKNLNRKSLCTKLLGRLEQASGTEEEKHYNALIGLLFENRNS</sequence>
<accession>A0ABN8TGR2</accession>
<dbReference type="InterPro" id="IPR024753">
    <property type="entry name" value="AriR"/>
</dbReference>
<keyword evidence="2" id="KW-1185">Reference proteome</keyword>
<protein>
    <submittedName>
        <fullName evidence="1">Two-component-system connector protein YcgZ</fullName>
    </submittedName>
</protein>
<dbReference type="EMBL" id="CALSBS010000034">
    <property type="protein sequence ID" value="CAH6662029.1"/>
    <property type="molecule type" value="Genomic_DNA"/>
</dbReference>
<evidence type="ECO:0000313" key="1">
    <source>
        <dbReference type="EMBL" id="CAH6662029.1"/>
    </source>
</evidence>
<dbReference type="Proteomes" id="UP001152651">
    <property type="component" value="Unassembled WGS sequence"/>
</dbReference>
<dbReference type="RefSeq" id="WP_149462519.1">
    <property type="nucleotide sequence ID" value="NZ_CALSBS010000034.1"/>
</dbReference>